<gene>
    <name evidence="2" type="ORF">JFN87_29650</name>
</gene>
<name>A0A940MJZ8_9ACTN</name>
<comment type="caution">
    <text evidence="2">The sequence shown here is derived from an EMBL/GenBank/DDBJ whole genome shotgun (WGS) entry which is preliminary data.</text>
</comment>
<accession>A0A940MJZ8</accession>
<evidence type="ECO:0000313" key="2">
    <source>
        <dbReference type="EMBL" id="MBP0461591.1"/>
    </source>
</evidence>
<reference evidence="2" key="1">
    <citation type="submission" date="2021-03" db="EMBL/GenBank/DDBJ databases">
        <title>Whole genome sequence of Streptomyces bomunensis MMS17-BM035.</title>
        <authorList>
            <person name="Lee J.H."/>
        </authorList>
    </citation>
    <scope>NUCLEOTIDE SEQUENCE</scope>
    <source>
        <strain evidence="2">MMS17-BM035</strain>
    </source>
</reference>
<dbReference type="EMBL" id="JAGIQL010000206">
    <property type="protein sequence ID" value="MBP0461591.1"/>
    <property type="molecule type" value="Genomic_DNA"/>
</dbReference>
<sequence length="187" mass="18418">MPDAATLARQINTLRDAGGVLTPVTDLLRTVAAAKDGKVPAAEANRLGDAATHAITAAKPKAAATDARSAAPTPTVTQALDGLRKSVDALVTAAKAGNATKARAGTSDAVTKLVNVLVADVLDGGLPKPDLPGLPALPGMPAASPELPSTSTLPSSDQPATTTLPADVPAASTLPAPAVPGMAGLYR</sequence>
<dbReference type="Proteomes" id="UP000670475">
    <property type="component" value="Unassembled WGS sequence"/>
</dbReference>
<protein>
    <submittedName>
        <fullName evidence="2">Uncharacterized protein</fullName>
    </submittedName>
</protein>
<feature type="region of interest" description="Disordered" evidence="1">
    <location>
        <begin position="132"/>
        <end position="187"/>
    </location>
</feature>
<dbReference type="AlphaFoldDB" id="A0A940MJZ8"/>
<proteinExistence type="predicted"/>
<evidence type="ECO:0000256" key="1">
    <source>
        <dbReference type="SAM" id="MobiDB-lite"/>
    </source>
</evidence>
<feature type="compositionally biased region" description="Low complexity" evidence="1">
    <location>
        <begin position="132"/>
        <end position="156"/>
    </location>
</feature>
<evidence type="ECO:0000313" key="3">
    <source>
        <dbReference type="Proteomes" id="UP000670475"/>
    </source>
</evidence>
<organism evidence="2 3">
    <name type="scientific">Streptomyces montanisoli</name>
    <dbReference type="NCBI Taxonomy" id="2798581"/>
    <lineage>
        <taxon>Bacteria</taxon>
        <taxon>Bacillati</taxon>
        <taxon>Actinomycetota</taxon>
        <taxon>Actinomycetes</taxon>
        <taxon>Kitasatosporales</taxon>
        <taxon>Streptomycetaceae</taxon>
        <taxon>Streptomyces</taxon>
    </lineage>
</organism>
<keyword evidence="3" id="KW-1185">Reference proteome</keyword>